<evidence type="ECO:0000313" key="10">
    <source>
        <dbReference type="Proteomes" id="UP000075880"/>
    </source>
</evidence>
<keyword evidence="10" id="KW-1185">Reference proteome</keyword>
<sequence>YCNIHRSSLDRHGWYLDVHPYKLQEAQVVVLPVDQCAFNYKLYFPNQVFDDTVMCAGFPQGGKDSCQGDSGGPLMLPELSTNGQYYYYTLIGLVSYGYECARAGFPGVYVKVTAYLPWIEANLNA</sequence>
<protein>
    <recommendedName>
        <fullName evidence="8">Peptidase S1 domain-containing protein</fullName>
    </recommendedName>
</protein>
<evidence type="ECO:0000256" key="3">
    <source>
        <dbReference type="ARBA" id="ARBA00022670"/>
    </source>
</evidence>
<comment type="subcellular location">
    <subcellularLocation>
        <location evidence="1">Secreted</location>
    </subcellularLocation>
</comment>
<dbReference type="PROSITE" id="PS50240">
    <property type="entry name" value="TRYPSIN_DOM"/>
    <property type="match status" value="1"/>
</dbReference>
<evidence type="ECO:0000256" key="4">
    <source>
        <dbReference type="ARBA" id="ARBA00022801"/>
    </source>
</evidence>
<dbReference type="AlphaFoldDB" id="A0AAG5CUG6"/>
<dbReference type="InterPro" id="IPR043504">
    <property type="entry name" value="Peptidase_S1_PA_chymotrypsin"/>
</dbReference>
<keyword evidence="6" id="KW-1015">Disulfide bond</keyword>
<evidence type="ECO:0000256" key="1">
    <source>
        <dbReference type="ARBA" id="ARBA00004613"/>
    </source>
</evidence>
<evidence type="ECO:0000256" key="6">
    <source>
        <dbReference type="ARBA" id="ARBA00023157"/>
    </source>
</evidence>
<dbReference type="GO" id="GO:0006508">
    <property type="term" value="P:proteolysis"/>
    <property type="evidence" value="ECO:0007669"/>
    <property type="project" value="UniProtKB-KW"/>
</dbReference>
<dbReference type="FunFam" id="2.40.10.10:FF:000002">
    <property type="entry name" value="Transmembrane protease serine"/>
    <property type="match status" value="1"/>
</dbReference>
<dbReference type="GO" id="GO:0005615">
    <property type="term" value="C:extracellular space"/>
    <property type="evidence" value="ECO:0007669"/>
    <property type="project" value="TreeGrafter"/>
</dbReference>
<keyword evidence="3" id="KW-0645">Protease</keyword>
<dbReference type="InterPro" id="IPR001254">
    <property type="entry name" value="Trypsin_dom"/>
</dbReference>
<dbReference type="EnsemblMetazoa" id="ENSAATROPT002579">
    <property type="protein sequence ID" value="ENSAATROPP002475"/>
    <property type="gene ID" value="ENSAATROPG002041"/>
</dbReference>
<feature type="domain" description="Peptidase S1" evidence="8">
    <location>
        <begin position="23"/>
        <end position="124"/>
    </location>
</feature>
<dbReference type="PANTHER" id="PTHR24264:SF65">
    <property type="entry name" value="SRCR DOMAIN-CONTAINING PROTEIN"/>
    <property type="match status" value="1"/>
</dbReference>
<accession>A0AAG5CUG6</accession>
<keyword evidence="2" id="KW-0964">Secreted</keyword>
<dbReference type="InterPro" id="IPR033116">
    <property type="entry name" value="TRYPSIN_SER"/>
</dbReference>
<evidence type="ECO:0000256" key="2">
    <source>
        <dbReference type="ARBA" id="ARBA00022525"/>
    </source>
</evidence>
<dbReference type="PANTHER" id="PTHR24264">
    <property type="entry name" value="TRYPSIN-RELATED"/>
    <property type="match status" value="1"/>
</dbReference>
<dbReference type="SMART" id="SM00020">
    <property type="entry name" value="Tryp_SPc"/>
    <property type="match status" value="1"/>
</dbReference>
<evidence type="ECO:0000256" key="5">
    <source>
        <dbReference type="ARBA" id="ARBA00022825"/>
    </source>
</evidence>
<dbReference type="PROSITE" id="PS00135">
    <property type="entry name" value="TRYPSIN_SER"/>
    <property type="match status" value="1"/>
</dbReference>
<dbReference type="Pfam" id="PF00089">
    <property type="entry name" value="Trypsin"/>
    <property type="match status" value="1"/>
</dbReference>
<dbReference type="InterPro" id="IPR050127">
    <property type="entry name" value="Serine_Proteases_S1"/>
</dbReference>
<dbReference type="SUPFAM" id="SSF50494">
    <property type="entry name" value="Trypsin-like serine proteases"/>
    <property type="match status" value="1"/>
</dbReference>
<proteinExistence type="inferred from homology"/>
<comment type="similarity">
    <text evidence="7">Belongs to the peptidase S1 family. CLIP subfamily.</text>
</comment>
<dbReference type="Proteomes" id="UP000075880">
    <property type="component" value="Unassembled WGS sequence"/>
</dbReference>
<dbReference type="GO" id="GO:0004252">
    <property type="term" value="F:serine-type endopeptidase activity"/>
    <property type="evidence" value="ECO:0007669"/>
    <property type="project" value="InterPro"/>
</dbReference>
<dbReference type="InterPro" id="IPR009003">
    <property type="entry name" value="Peptidase_S1_PA"/>
</dbReference>
<dbReference type="Gene3D" id="2.40.10.10">
    <property type="entry name" value="Trypsin-like serine proteases"/>
    <property type="match status" value="1"/>
</dbReference>
<evidence type="ECO:0000313" key="9">
    <source>
        <dbReference type="EnsemblMetazoa" id="ENSAATROPP002475"/>
    </source>
</evidence>
<keyword evidence="4" id="KW-0378">Hydrolase</keyword>
<evidence type="ECO:0000256" key="7">
    <source>
        <dbReference type="ARBA" id="ARBA00024195"/>
    </source>
</evidence>
<reference evidence="9" key="1">
    <citation type="submission" date="2024-04" db="UniProtKB">
        <authorList>
            <consortium name="EnsemblMetazoa"/>
        </authorList>
    </citation>
    <scope>IDENTIFICATION</scope>
    <source>
        <strain evidence="9">EBRO</strain>
    </source>
</reference>
<organism evidence="9 10">
    <name type="scientific">Anopheles atroparvus</name>
    <name type="common">European mosquito</name>
    <dbReference type="NCBI Taxonomy" id="41427"/>
    <lineage>
        <taxon>Eukaryota</taxon>
        <taxon>Metazoa</taxon>
        <taxon>Ecdysozoa</taxon>
        <taxon>Arthropoda</taxon>
        <taxon>Hexapoda</taxon>
        <taxon>Insecta</taxon>
        <taxon>Pterygota</taxon>
        <taxon>Neoptera</taxon>
        <taxon>Endopterygota</taxon>
        <taxon>Diptera</taxon>
        <taxon>Nematocera</taxon>
        <taxon>Culicoidea</taxon>
        <taxon>Culicidae</taxon>
        <taxon>Anophelinae</taxon>
        <taxon>Anopheles</taxon>
    </lineage>
</organism>
<evidence type="ECO:0000259" key="8">
    <source>
        <dbReference type="PROSITE" id="PS50240"/>
    </source>
</evidence>
<keyword evidence="5" id="KW-0720">Serine protease</keyword>
<name>A0AAG5CUG6_ANOAO</name>